<evidence type="ECO:0000313" key="2">
    <source>
        <dbReference type="Proteomes" id="UP000636709"/>
    </source>
</evidence>
<accession>A0A835A7K2</accession>
<dbReference type="EMBL" id="JACEFO010002617">
    <property type="protein sequence ID" value="KAF8653812.1"/>
    <property type="molecule type" value="Genomic_DNA"/>
</dbReference>
<sequence length="59" mass="6822">MLLAWCIWKERNRRTFNNGPANTFHQLFVIIVNDGQLWVQAGAKWLVALGWPESSPRLA</sequence>
<evidence type="ECO:0000313" key="1">
    <source>
        <dbReference type="EMBL" id="KAF8653812.1"/>
    </source>
</evidence>
<protein>
    <submittedName>
        <fullName evidence="1">Uncharacterized protein</fullName>
    </submittedName>
</protein>
<name>A0A835A7K2_9POAL</name>
<dbReference type="OrthoDB" id="691180at2759"/>
<keyword evidence="2" id="KW-1185">Reference proteome</keyword>
<gene>
    <name evidence="1" type="ORF">HU200_061935</name>
</gene>
<reference evidence="1" key="1">
    <citation type="submission" date="2020-07" db="EMBL/GenBank/DDBJ databases">
        <title>Genome sequence and genetic diversity analysis of an under-domesticated orphan crop, white fonio (Digitaria exilis).</title>
        <authorList>
            <person name="Bennetzen J.L."/>
            <person name="Chen S."/>
            <person name="Ma X."/>
            <person name="Wang X."/>
            <person name="Yssel A.E.J."/>
            <person name="Chaluvadi S.R."/>
            <person name="Johnson M."/>
            <person name="Gangashetty P."/>
            <person name="Hamidou F."/>
            <person name="Sanogo M.D."/>
            <person name="Zwaenepoel A."/>
            <person name="Wallace J."/>
            <person name="Van De Peer Y."/>
            <person name="Van Deynze A."/>
        </authorList>
    </citation>
    <scope>NUCLEOTIDE SEQUENCE</scope>
    <source>
        <tissue evidence="1">Leaves</tissue>
    </source>
</reference>
<dbReference type="AlphaFoldDB" id="A0A835A7K2"/>
<dbReference type="Proteomes" id="UP000636709">
    <property type="component" value="Unassembled WGS sequence"/>
</dbReference>
<proteinExistence type="predicted"/>
<organism evidence="1 2">
    <name type="scientific">Digitaria exilis</name>
    <dbReference type="NCBI Taxonomy" id="1010633"/>
    <lineage>
        <taxon>Eukaryota</taxon>
        <taxon>Viridiplantae</taxon>
        <taxon>Streptophyta</taxon>
        <taxon>Embryophyta</taxon>
        <taxon>Tracheophyta</taxon>
        <taxon>Spermatophyta</taxon>
        <taxon>Magnoliopsida</taxon>
        <taxon>Liliopsida</taxon>
        <taxon>Poales</taxon>
        <taxon>Poaceae</taxon>
        <taxon>PACMAD clade</taxon>
        <taxon>Panicoideae</taxon>
        <taxon>Panicodae</taxon>
        <taxon>Paniceae</taxon>
        <taxon>Anthephorinae</taxon>
        <taxon>Digitaria</taxon>
    </lineage>
</organism>
<comment type="caution">
    <text evidence="1">The sequence shown here is derived from an EMBL/GenBank/DDBJ whole genome shotgun (WGS) entry which is preliminary data.</text>
</comment>